<evidence type="ECO:0000256" key="1">
    <source>
        <dbReference type="ARBA" id="ARBA00022737"/>
    </source>
</evidence>
<dbReference type="Proteomes" id="UP000298681">
    <property type="component" value="Unassembled WGS sequence"/>
</dbReference>
<dbReference type="SUPFAM" id="SSF50956">
    <property type="entry name" value="Thermostable phytase (3-phytase)"/>
    <property type="match status" value="1"/>
</dbReference>
<dbReference type="Gene3D" id="2.120.10.30">
    <property type="entry name" value="TolB, C-terminal domain"/>
    <property type="match status" value="1"/>
</dbReference>
<dbReference type="AlphaFoldDB" id="A0A4Z1R1L1"/>
<protein>
    <submittedName>
        <fullName evidence="5">Phytase</fullName>
    </submittedName>
</protein>
<accession>A0A4Z1R1L1</accession>
<keyword evidence="6" id="KW-1185">Reference proteome</keyword>
<dbReference type="InterPro" id="IPR001258">
    <property type="entry name" value="NHL_repeat"/>
</dbReference>
<evidence type="ECO:0000256" key="2">
    <source>
        <dbReference type="PROSITE-ProRule" id="PRU00504"/>
    </source>
</evidence>
<organism evidence="5 6">
    <name type="scientific">Luteimonas yindakuii</name>
    <dbReference type="NCBI Taxonomy" id="2565782"/>
    <lineage>
        <taxon>Bacteria</taxon>
        <taxon>Pseudomonadati</taxon>
        <taxon>Pseudomonadota</taxon>
        <taxon>Gammaproteobacteria</taxon>
        <taxon>Lysobacterales</taxon>
        <taxon>Lysobacteraceae</taxon>
        <taxon>Luteimonas</taxon>
    </lineage>
</organism>
<dbReference type="InterPro" id="IPR003431">
    <property type="entry name" value="B-propeller_Phytase"/>
</dbReference>
<evidence type="ECO:0000313" key="6">
    <source>
        <dbReference type="Proteomes" id="UP000298681"/>
    </source>
</evidence>
<evidence type="ECO:0000313" key="5">
    <source>
        <dbReference type="EMBL" id="TKS53392.1"/>
    </source>
</evidence>
<feature type="signal peptide" evidence="3">
    <location>
        <begin position="1"/>
        <end position="25"/>
    </location>
</feature>
<gene>
    <name evidence="5" type="ORF">E4582_00470</name>
</gene>
<feature type="domain" description="BPP" evidence="4">
    <location>
        <begin position="28"/>
        <end position="359"/>
    </location>
</feature>
<reference evidence="5 6" key="1">
    <citation type="submission" date="2019-01" db="EMBL/GenBank/DDBJ databases">
        <authorList>
            <person name="Zhang S."/>
        </authorList>
    </citation>
    <scope>NUCLEOTIDE SEQUENCE [LARGE SCALE GENOMIC DNA]</scope>
    <source>
        <strain evidence="5 6">1626</strain>
    </source>
</reference>
<dbReference type="GO" id="GO:0016158">
    <property type="term" value="F:inositol hexakisphosphate 3-phosphatase activity"/>
    <property type="evidence" value="ECO:0007669"/>
    <property type="project" value="InterPro"/>
</dbReference>
<keyword evidence="1" id="KW-0677">Repeat</keyword>
<dbReference type="PROSITE" id="PS51662">
    <property type="entry name" value="BP_PHYTASE"/>
    <property type="match status" value="1"/>
</dbReference>
<feature type="chain" id="PRO_5021220922" evidence="3">
    <location>
        <begin position="26"/>
        <end position="367"/>
    </location>
</feature>
<dbReference type="PROSITE" id="PS51257">
    <property type="entry name" value="PROKAR_LIPOPROTEIN"/>
    <property type="match status" value="1"/>
</dbReference>
<dbReference type="InterPro" id="IPR011042">
    <property type="entry name" value="6-blade_b-propeller_TolB-like"/>
</dbReference>
<comment type="caution">
    <text evidence="5">The sequence shown here is derived from an EMBL/GenBank/DDBJ whole genome shotgun (WGS) entry which is preliminary data.</text>
</comment>
<dbReference type="PROSITE" id="PS51125">
    <property type="entry name" value="NHL"/>
    <property type="match status" value="1"/>
</dbReference>
<keyword evidence="3" id="KW-0732">Signal</keyword>
<proteinExistence type="predicted"/>
<dbReference type="RefSeq" id="WP_134672778.1">
    <property type="nucleotide sequence ID" value="NZ_SPUH01000001.1"/>
</dbReference>
<evidence type="ECO:0000259" key="4">
    <source>
        <dbReference type="PROSITE" id="PS51662"/>
    </source>
</evidence>
<sequence>MTLPRLFVLVALLPLASACTGPHHGARGSTHPAPVVEPGHVVVAEAFITEGRRDDELDSLAAWVDGEGRTQVIATAKSTHRLVVFDGDSGARLGESGHRGRGAGQFERPNGIAVFADLVLVTERDAPRVQVLRLPGFAHLGSFGEQELRSPYGIWVHETAPGVLDAFVTDSFMYGVDHRELPPASELDQRVRRYRIGFDDTGMQATHLGAFGATRGRGVLHMVESIAGDPAHGRLLIADEDTRQASTLHEYAFNGRYTGRSLPAGTFTGEAEGVALWDCGLDAGYWLAVDQTLPQTGFHLFDRATLAPRGSFRGGITANTDGIALHAAATPRFPAGVLYAVHDDRALAAFDLAEVIRALDLDPACAH</sequence>
<name>A0A4Z1R1L1_9GAMM</name>
<evidence type="ECO:0000256" key="3">
    <source>
        <dbReference type="SAM" id="SignalP"/>
    </source>
</evidence>
<dbReference type="EMBL" id="SPUH01000001">
    <property type="protein sequence ID" value="TKS53392.1"/>
    <property type="molecule type" value="Genomic_DNA"/>
</dbReference>
<feature type="repeat" description="NHL" evidence="2">
    <location>
        <begin position="93"/>
        <end position="135"/>
    </location>
</feature>